<proteinExistence type="predicted"/>
<dbReference type="Gene3D" id="2.60.40.10">
    <property type="entry name" value="Immunoglobulins"/>
    <property type="match status" value="2"/>
</dbReference>
<dbReference type="PROSITE" id="PS50853">
    <property type="entry name" value="FN3"/>
    <property type="match status" value="1"/>
</dbReference>
<dbReference type="PROSITE" id="PS00109">
    <property type="entry name" value="PROTEIN_KINASE_TYR"/>
    <property type="match status" value="1"/>
</dbReference>
<dbReference type="Pfam" id="PF07714">
    <property type="entry name" value="PK_Tyr_Ser-Thr"/>
    <property type="match status" value="1"/>
</dbReference>
<dbReference type="Gene3D" id="1.10.510.10">
    <property type="entry name" value="Transferase(Phosphotransferase) domain 1"/>
    <property type="match status" value="1"/>
</dbReference>
<accession>A0ABV0RBS7</accession>
<dbReference type="InterPro" id="IPR001245">
    <property type="entry name" value="Ser-Thr/Tyr_kinase_cat_dom"/>
</dbReference>
<evidence type="ECO:0000256" key="6">
    <source>
        <dbReference type="ARBA" id="ARBA00022741"/>
    </source>
</evidence>
<dbReference type="SMART" id="SM00060">
    <property type="entry name" value="FN3"/>
    <property type="match status" value="1"/>
</dbReference>
<evidence type="ECO:0000259" key="17">
    <source>
        <dbReference type="PROSITE" id="PS50011"/>
    </source>
</evidence>
<keyword evidence="4" id="KW-0812">Transmembrane</keyword>
<feature type="non-terminal residue" evidence="19">
    <location>
        <position position="1"/>
    </location>
</feature>
<evidence type="ECO:0000256" key="11">
    <source>
        <dbReference type="ARBA" id="ARBA00023137"/>
    </source>
</evidence>
<keyword evidence="5" id="KW-0677">Repeat</keyword>
<evidence type="ECO:0000313" key="20">
    <source>
        <dbReference type="Proteomes" id="UP001434883"/>
    </source>
</evidence>
<feature type="region of interest" description="Disordered" evidence="16">
    <location>
        <begin position="529"/>
        <end position="587"/>
    </location>
</feature>
<dbReference type="InterPro" id="IPR013783">
    <property type="entry name" value="Ig-like_fold"/>
</dbReference>
<evidence type="ECO:0000256" key="4">
    <source>
        <dbReference type="ARBA" id="ARBA00022692"/>
    </source>
</evidence>
<keyword evidence="7" id="KW-0418">Kinase</keyword>
<evidence type="ECO:0000256" key="14">
    <source>
        <dbReference type="ARBA" id="ARBA00051243"/>
    </source>
</evidence>
<name>A0ABV0RBS7_9TELE</name>
<keyword evidence="8 15" id="KW-0067">ATP-binding</keyword>
<evidence type="ECO:0000259" key="18">
    <source>
        <dbReference type="PROSITE" id="PS50853"/>
    </source>
</evidence>
<dbReference type="SMART" id="SM00219">
    <property type="entry name" value="TyrKc"/>
    <property type="match status" value="1"/>
</dbReference>
<evidence type="ECO:0000256" key="13">
    <source>
        <dbReference type="ARBA" id="ARBA00023180"/>
    </source>
</evidence>
<evidence type="ECO:0000256" key="3">
    <source>
        <dbReference type="ARBA" id="ARBA00022679"/>
    </source>
</evidence>
<keyword evidence="11" id="KW-0829">Tyrosine-protein kinase</keyword>
<dbReference type="InterPro" id="IPR017441">
    <property type="entry name" value="Protein_kinase_ATP_BS"/>
</dbReference>
<evidence type="ECO:0000256" key="16">
    <source>
        <dbReference type="SAM" id="MobiDB-lite"/>
    </source>
</evidence>
<feature type="binding site" evidence="15">
    <location>
        <position position="264"/>
    </location>
    <ligand>
        <name>ATP</name>
        <dbReference type="ChEBI" id="CHEBI:30616"/>
    </ligand>
</feature>
<dbReference type="InterPro" id="IPR003961">
    <property type="entry name" value="FN3_dom"/>
</dbReference>
<dbReference type="SUPFAM" id="SSF56112">
    <property type="entry name" value="Protein kinase-like (PK-like)"/>
    <property type="match status" value="1"/>
</dbReference>
<dbReference type="InterPro" id="IPR050122">
    <property type="entry name" value="RTK"/>
</dbReference>
<sequence length="587" mass="66431">PSVPLDPMSSSNSSSQIILKWKPPNDPNGNITHYLVFYQRQPEASELYKFDYCQKGMKLPSRVPTQVDSEEEQKWNQTEEQGQGKKCCACPKTDKELKKEKEDSEYRKTFENYLHNEVFEIKRSRQRRSVMGIANKTQPFLTTAASPAGSTGIPDNEDENKEYPKTMVFVHAKESTVISNLRHFTSYQIEIHACNHPTDQARCSMAAYVSARTMPEVYEEDEWEVPRDKIAILRELGQGSFGMVYEGIAKDIVKGEGETHVAVKTVNESASLRERIEFLNEASVMKAFNCHHVVRLLGVVSKGQPTLVVMELMTHGDLKSYLRSLRPDAENNPGRPPPTLKEMIQMAAEIADGMAYLNAKKFVHRDLAARNCMVAHDLTVKIGALALFVASVSLSLASECVQTDLACQVSNQPVPDLSPSMFTRSFGVVLWEISTLAEQPYQGLSNEQVLKFVMDGGFLDRPDNCADRLHNLMQLCWQYNPKMRPTFQEIIEMLKDDLHPSYREVSFFYSEENKLPESEDFDLDMENMESIPLDPSSYSQREQCSDREEASSVGLRGSYEEHHIPFTHMNGGKTNGRILALPRSSPS</sequence>
<dbReference type="PANTHER" id="PTHR24416">
    <property type="entry name" value="TYROSINE-PROTEIN KINASE RECEPTOR"/>
    <property type="match status" value="1"/>
</dbReference>
<evidence type="ECO:0000256" key="2">
    <source>
        <dbReference type="ARBA" id="ARBA00011902"/>
    </source>
</evidence>
<keyword evidence="3" id="KW-0808">Transferase</keyword>
<comment type="catalytic activity">
    <reaction evidence="14">
        <text>L-tyrosyl-[protein] + ATP = O-phospho-L-tyrosyl-[protein] + ADP + H(+)</text>
        <dbReference type="Rhea" id="RHEA:10596"/>
        <dbReference type="Rhea" id="RHEA-COMP:10136"/>
        <dbReference type="Rhea" id="RHEA-COMP:20101"/>
        <dbReference type="ChEBI" id="CHEBI:15378"/>
        <dbReference type="ChEBI" id="CHEBI:30616"/>
        <dbReference type="ChEBI" id="CHEBI:46858"/>
        <dbReference type="ChEBI" id="CHEBI:61978"/>
        <dbReference type="ChEBI" id="CHEBI:456216"/>
        <dbReference type="EC" id="2.7.10.1"/>
    </reaction>
</comment>
<keyword evidence="6 15" id="KW-0547">Nucleotide-binding</keyword>
<keyword evidence="10" id="KW-0472">Membrane</keyword>
<feature type="region of interest" description="Disordered" evidence="16">
    <location>
        <begin position="1"/>
        <end position="23"/>
    </location>
</feature>
<dbReference type="InterPro" id="IPR008266">
    <property type="entry name" value="Tyr_kinase_AS"/>
</dbReference>
<evidence type="ECO:0000256" key="9">
    <source>
        <dbReference type="ARBA" id="ARBA00022989"/>
    </source>
</evidence>
<comment type="caution">
    <text evidence="19">The sequence shown here is derived from an EMBL/GenBank/DDBJ whole genome shotgun (WGS) entry which is preliminary data.</text>
</comment>
<protein>
    <recommendedName>
        <fullName evidence="2">receptor protein-tyrosine kinase</fullName>
        <ecNumber evidence="2">2.7.10.1</ecNumber>
    </recommendedName>
</protein>
<keyword evidence="20" id="KW-1185">Reference proteome</keyword>
<reference evidence="19 20" key="1">
    <citation type="submission" date="2021-06" db="EMBL/GenBank/DDBJ databases">
        <authorList>
            <person name="Palmer J.M."/>
        </authorList>
    </citation>
    <scope>NUCLEOTIDE SEQUENCE [LARGE SCALE GENOMIC DNA]</scope>
    <source>
        <strain evidence="19 20">XC_2019</strain>
        <tissue evidence="19">Muscle</tissue>
    </source>
</reference>
<keyword evidence="12" id="KW-0675">Receptor</keyword>
<evidence type="ECO:0000256" key="15">
    <source>
        <dbReference type="PROSITE-ProRule" id="PRU10141"/>
    </source>
</evidence>
<evidence type="ECO:0000313" key="19">
    <source>
        <dbReference type="EMBL" id="MEQ2205481.1"/>
    </source>
</evidence>
<keyword evidence="9" id="KW-1133">Transmembrane helix</keyword>
<dbReference type="PROSITE" id="PS00107">
    <property type="entry name" value="PROTEIN_KINASE_ATP"/>
    <property type="match status" value="1"/>
</dbReference>
<evidence type="ECO:0000256" key="10">
    <source>
        <dbReference type="ARBA" id="ARBA00023136"/>
    </source>
</evidence>
<dbReference type="EC" id="2.7.10.1" evidence="2"/>
<dbReference type="InterPro" id="IPR036116">
    <property type="entry name" value="FN3_sf"/>
</dbReference>
<gene>
    <name evidence="19" type="ORF">XENOCAPTIV_000186</name>
</gene>
<evidence type="ECO:0000256" key="1">
    <source>
        <dbReference type="ARBA" id="ARBA00004479"/>
    </source>
</evidence>
<dbReference type="PANTHER" id="PTHR24416:SF535">
    <property type="entry name" value="INSULIN RECEPTOR"/>
    <property type="match status" value="1"/>
</dbReference>
<dbReference type="InterPro" id="IPR000719">
    <property type="entry name" value="Prot_kinase_dom"/>
</dbReference>
<feature type="domain" description="Fibronectin type-III" evidence="18">
    <location>
        <begin position="3"/>
        <end position="103"/>
    </location>
</feature>
<dbReference type="PRINTS" id="PR00109">
    <property type="entry name" value="TYRKINASE"/>
</dbReference>
<dbReference type="InterPro" id="IPR020635">
    <property type="entry name" value="Tyr_kinase_cat_dom"/>
</dbReference>
<comment type="subcellular location">
    <subcellularLocation>
        <location evidence="1">Membrane</location>
        <topology evidence="1">Single-pass type I membrane protein</topology>
    </subcellularLocation>
</comment>
<organism evidence="19 20">
    <name type="scientific">Xenoophorus captivus</name>
    <dbReference type="NCBI Taxonomy" id="1517983"/>
    <lineage>
        <taxon>Eukaryota</taxon>
        <taxon>Metazoa</taxon>
        <taxon>Chordata</taxon>
        <taxon>Craniata</taxon>
        <taxon>Vertebrata</taxon>
        <taxon>Euteleostomi</taxon>
        <taxon>Actinopterygii</taxon>
        <taxon>Neopterygii</taxon>
        <taxon>Teleostei</taxon>
        <taxon>Neoteleostei</taxon>
        <taxon>Acanthomorphata</taxon>
        <taxon>Ovalentaria</taxon>
        <taxon>Atherinomorphae</taxon>
        <taxon>Cyprinodontiformes</taxon>
        <taxon>Goodeidae</taxon>
        <taxon>Xenoophorus</taxon>
    </lineage>
</organism>
<dbReference type="Gene3D" id="3.30.200.20">
    <property type="entry name" value="Phosphorylase Kinase, domain 1"/>
    <property type="match status" value="1"/>
</dbReference>
<dbReference type="Proteomes" id="UP001434883">
    <property type="component" value="Unassembled WGS sequence"/>
</dbReference>
<evidence type="ECO:0000256" key="5">
    <source>
        <dbReference type="ARBA" id="ARBA00022737"/>
    </source>
</evidence>
<evidence type="ECO:0000256" key="7">
    <source>
        <dbReference type="ARBA" id="ARBA00022777"/>
    </source>
</evidence>
<feature type="domain" description="Protein kinase" evidence="17">
    <location>
        <begin position="230"/>
        <end position="502"/>
    </location>
</feature>
<dbReference type="PROSITE" id="PS50011">
    <property type="entry name" value="PROTEIN_KINASE_DOM"/>
    <property type="match status" value="1"/>
</dbReference>
<evidence type="ECO:0000256" key="8">
    <source>
        <dbReference type="ARBA" id="ARBA00022840"/>
    </source>
</evidence>
<dbReference type="InterPro" id="IPR011009">
    <property type="entry name" value="Kinase-like_dom_sf"/>
</dbReference>
<evidence type="ECO:0000256" key="12">
    <source>
        <dbReference type="ARBA" id="ARBA00023170"/>
    </source>
</evidence>
<dbReference type="EMBL" id="JAHRIN010042111">
    <property type="protein sequence ID" value="MEQ2205481.1"/>
    <property type="molecule type" value="Genomic_DNA"/>
</dbReference>
<keyword evidence="13" id="KW-0325">Glycoprotein</keyword>
<dbReference type="SUPFAM" id="SSF49265">
    <property type="entry name" value="Fibronectin type III"/>
    <property type="match status" value="1"/>
</dbReference>
<dbReference type="CDD" id="cd00063">
    <property type="entry name" value="FN3"/>
    <property type="match status" value="1"/>
</dbReference>